<feature type="transmembrane region" description="Helical" evidence="1">
    <location>
        <begin position="38"/>
        <end position="53"/>
    </location>
</feature>
<keyword evidence="1" id="KW-0472">Membrane</keyword>
<dbReference type="InterPro" id="IPR006976">
    <property type="entry name" value="VanZ-like"/>
</dbReference>
<name>A0ABS9QAW8_9HYPH</name>
<reference evidence="3 4" key="1">
    <citation type="submission" date="2022-02" db="EMBL/GenBank/DDBJ databases">
        <title>Draft genome sequence of Mezorhizobium retamae strain IRAMC:0171 isolated from Retama raetam nodules.</title>
        <authorList>
            <person name="Bengaied R."/>
            <person name="Sbissi I."/>
            <person name="Huber K."/>
            <person name="Ghodbane F."/>
            <person name="Nouioui I."/>
            <person name="Tarhouni M."/>
            <person name="Gtari M."/>
        </authorList>
    </citation>
    <scope>NUCLEOTIDE SEQUENCE [LARGE SCALE GENOMIC DNA]</scope>
    <source>
        <strain evidence="3 4">IRAMC:0171</strain>
    </source>
</reference>
<evidence type="ECO:0000313" key="3">
    <source>
        <dbReference type="EMBL" id="MCG7504552.1"/>
    </source>
</evidence>
<accession>A0ABS9QAW8</accession>
<evidence type="ECO:0000259" key="2">
    <source>
        <dbReference type="Pfam" id="PF04892"/>
    </source>
</evidence>
<evidence type="ECO:0000256" key="1">
    <source>
        <dbReference type="SAM" id="Phobius"/>
    </source>
</evidence>
<keyword evidence="1" id="KW-0812">Transmembrane</keyword>
<comment type="caution">
    <text evidence="3">The sequence shown here is derived from an EMBL/GenBank/DDBJ whole genome shotgun (WGS) entry which is preliminary data.</text>
</comment>
<gene>
    <name evidence="3" type="ORF">L4923_05905</name>
</gene>
<proteinExistence type="predicted"/>
<dbReference type="PIRSF" id="PIRSF033367">
    <property type="entry name" value="UCP033367_VanZ"/>
    <property type="match status" value="1"/>
</dbReference>
<feature type="transmembrane region" description="Helical" evidence="1">
    <location>
        <begin position="88"/>
        <end position="108"/>
    </location>
</feature>
<evidence type="ECO:0000313" key="4">
    <source>
        <dbReference type="Proteomes" id="UP001201701"/>
    </source>
</evidence>
<dbReference type="InterPro" id="IPR017015">
    <property type="entry name" value="UCP033367_VanZ"/>
</dbReference>
<feature type="transmembrane region" description="Helical" evidence="1">
    <location>
        <begin position="60"/>
        <end position="76"/>
    </location>
</feature>
<dbReference type="EMBL" id="JAKREW010000003">
    <property type="protein sequence ID" value="MCG7504552.1"/>
    <property type="molecule type" value="Genomic_DNA"/>
</dbReference>
<protein>
    <submittedName>
        <fullName evidence="3">VanZ family protein</fullName>
    </submittedName>
</protein>
<keyword evidence="4" id="KW-1185">Reference proteome</keyword>
<dbReference type="Pfam" id="PF04892">
    <property type="entry name" value="VanZ"/>
    <property type="match status" value="1"/>
</dbReference>
<dbReference type="Proteomes" id="UP001201701">
    <property type="component" value="Unassembled WGS sequence"/>
</dbReference>
<dbReference type="RefSeq" id="WP_239362744.1">
    <property type="nucleotide sequence ID" value="NZ_JAKREW010000003.1"/>
</dbReference>
<feature type="domain" description="VanZ-like" evidence="2">
    <location>
        <begin position="35"/>
        <end position="103"/>
    </location>
</feature>
<organism evidence="3 4">
    <name type="scientific">Mesorhizobium retamae</name>
    <dbReference type="NCBI Taxonomy" id="2912854"/>
    <lineage>
        <taxon>Bacteria</taxon>
        <taxon>Pseudomonadati</taxon>
        <taxon>Pseudomonadota</taxon>
        <taxon>Alphaproteobacteria</taxon>
        <taxon>Hyphomicrobiales</taxon>
        <taxon>Phyllobacteriaceae</taxon>
        <taxon>Mesorhizobium</taxon>
    </lineage>
</organism>
<feature type="transmembrane region" description="Helical" evidence="1">
    <location>
        <begin position="7"/>
        <end position="26"/>
    </location>
</feature>
<keyword evidence="1" id="KW-1133">Transmembrane helix</keyword>
<sequence length="113" mass="12055">MILVSRLASIFLLAIIVFATLSPIGLRPHLGDANLERAAAYLLLGVALALSFPRHTMRMAFLVIGVAAMLETLQLIDPGRHGRVEDMAIKAAAGLIGIGLVTLASKMLRRLPS</sequence>